<evidence type="ECO:0000313" key="9">
    <source>
        <dbReference type="Proteomes" id="UP000061587"/>
    </source>
</evidence>
<organism evidence="8 9">
    <name type="scientific">Phocaeicola vulgatus</name>
    <name type="common">Bacteroides vulgatus</name>
    <dbReference type="NCBI Taxonomy" id="821"/>
    <lineage>
        <taxon>Bacteria</taxon>
        <taxon>Pseudomonadati</taxon>
        <taxon>Bacteroidota</taxon>
        <taxon>Bacteroidia</taxon>
        <taxon>Bacteroidales</taxon>
        <taxon>Bacteroidaceae</taxon>
        <taxon>Phocaeicola</taxon>
    </lineage>
</organism>
<comment type="similarity">
    <text evidence="1 4">Belongs to the glycosyl hydrolase 32 family.</text>
</comment>
<dbReference type="Proteomes" id="UP000061587">
    <property type="component" value="Chromosome"/>
</dbReference>
<dbReference type="Gene3D" id="2.115.10.20">
    <property type="entry name" value="Glycosyl hydrolase domain, family 43"/>
    <property type="match status" value="1"/>
</dbReference>
<accession>A0A0P0M0S2</accession>
<dbReference type="SUPFAM" id="SSF75005">
    <property type="entry name" value="Arabinanase/levansucrase/invertase"/>
    <property type="match status" value="1"/>
</dbReference>
<evidence type="ECO:0000259" key="7">
    <source>
        <dbReference type="Pfam" id="PF16352"/>
    </source>
</evidence>
<dbReference type="AlphaFoldDB" id="A0A0P0M0S2"/>
<dbReference type="SUPFAM" id="SSF49899">
    <property type="entry name" value="Concanavalin A-like lectins/glucanases"/>
    <property type="match status" value="1"/>
</dbReference>
<dbReference type="Pfam" id="PF00251">
    <property type="entry name" value="Glyco_hydro_32N"/>
    <property type="match status" value="1"/>
</dbReference>
<evidence type="ECO:0000256" key="3">
    <source>
        <dbReference type="ARBA" id="ARBA00023295"/>
    </source>
</evidence>
<dbReference type="SMART" id="SM00640">
    <property type="entry name" value="Glyco_32"/>
    <property type="match status" value="1"/>
</dbReference>
<evidence type="ECO:0000256" key="4">
    <source>
        <dbReference type="RuleBase" id="RU362110"/>
    </source>
</evidence>
<evidence type="ECO:0000256" key="1">
    <source>
        <dbReference type="ARBA" id="ARBA00009902"/>
    </source>
</evidence>
<dbReference type="Gene3D" id="2.60.120.560">
    <property type="entry name" value="Exo-inulinase, domain 1"/>
    <property type="match status" value="1"/>
</dbReference>
<dbReference type="CDD" id="cd18622">
    <property type="entry name" value="GH32_Inu-like"/>
    <property type="match status" value="1"/>
</dbReference>
<protein>
    <submittedName>
        <fullName evidence="8">Levanase</fullName>
    </submittedName>
</protein>
<evidence type="ECO:0000259" key="6">
    <source>
        <dbReference type="Pfam" id="PF08244"/>
    </source>
</evidence>
<gene>
    <name evidence="8" type="ORF">BvMPK_0385</name>
</gene>
<sequence length="658" mass="74661">MKQMFQPVRQVSVNFADNEKQSNKTFNILYFMKTNLVNLALGLAFTGGAVSCQSQKNDLVFEHQGDTVTIVHIARPANYLLLPIQESSKEGLVRLDTGSPADTDMDVRLATDSVEYYVPFALPQGSEEATVIIKKVAADALCWDSIRVSDTFDTANRDKFRPVYHHTPLYGWMNDANGLVYKDGEYHLYFQYNPYGSVWGNMHWGHSVSKDLVHWEHLDPAIARDTLGHIFSGSAIVDKENSAGYGENTIVAFYTSHRNIPGGQSQVQSMAYSTDNGRTYTKYEQNPVLTPFDGLQNFRDPKVFWYEPEQKWIMIVSADKNMRFYSSANLKQWEYMSEFGEGFGPQPNQFECPDFIQLPVDGDRTRMKWVMIVNINPGFVYGGSGTMYFTGDFDGHQFVCDTKPEVVKWLDWGKDHYATVCFSNTGDRVIAVPWMSNWQYANYTPIQQFRSANALPRELSLYTGEDKQLYLSAAPVKETEHLRKDSKKLDDFTVNGEKRLETLFENNDGAFELELQLVSAGKEAGFELLNSLGEKVKIYLDASEGRVVMDRAESGIVDFGKKVKPHDLDTEESYARYKEVTVNYKNDFALGTWAPINTAKAHKIQVFVDNGSVELFVDGGRVAMTNLVFPNEPYNSLRFYSKGGEMKISNFTIYKLGL</sequence>
<dbReference type="GO" id="GO:0004575">
    <property type="term" value="F:sucrose alpha-glucosidase activity"/>
    <property type="evidence" value="ECO:0007669"/>
    <property type="project" value="TreeGrafter"/>
</dbReference>
<feature type="domain" description="DUF4980" evidence="7">
    <location>
        <begin position="65"/>
        <end position="164"/>
    </location>
</feature>
<feature type="domain" description="Glycosyl hydrolase family 32 N-terminal" evidence="5">
    <location>
        <begin position="165"/>
        <end position="470"/>
    </location>
</feature>
<dbReference type="PATRIC" id="fig|821.40.peg.458"/>
<dbReference type="InterPro" id="IPR001362">
    <property type="entry name" value="Glyco_hydro_32"/>
</dbReference>
<evidence type="ECO:0000313" key="8">
    <source>
        <dbReference type="EMBL" id="ALK83019.1"/>
    </source>
</evidence>
<keyword evidence="2 4" id="KW-0378">Hydrolase</keyword>
<dbReference type="GO" id="GO:0005737">
    <property type="term" value="C:cytoplasm"/>
    <property type="evidence" value="ECO:0007669"/>
    <property type="project" value="TreeGrafter"/>
</dbReference>
<dbReference type="InterPro" id="IPR013148">
    <property type="entry name" value="Glyco_hydro_32_N"/>
</dbReference>
<dbReference type="GO" id="GO:0005987">
    <property type="term" value="P:sucrose catabolic process"/>
    <property type="evidence" value="ECO:0007669"/>
    <property type="project" value="TreeGrafter"/>
</dbReference>
<name>A0A0P0M0S2_PHOVU</name>
<dbReference type="PANTHER" id="PTHR42800">
    <property type="entry name" value="EXOINULINASE INUD (AFU_ORTHOLOGUE AFUA_5G00480)"/>
    <property type="match status" value="1"/>
</dbReference>
<dbReference type="InterPro" id="IPR013320">
    <property type="entry name" value="ConA-like_dom_sf"/>
</dbReference>
<proteinExistence type="inferred from homology"/>
<dbReference type="InterPro" id="IPR032313">
    <property type="entry name" value="DUF4980"/>
</dbReference>
<dbReference type="EMBL" id="CP013020">
    <property type="protein sequence ID" value="ALK83019.1"/>
    <property type="molecule type" value="Genomic_DNA"/>
</dbReference>
<dbReference type="Pfam" id="PF16352">
    <property type="entry name" value="DUF4980"/>
    <property type="match status" value="1"/>
</dbReference>
<keyword evidence="3 4" id="KW-0326">Glycosidase</keyword>
<dbReference type="InterPro" id="IPR023296">
    <property type="entry name" value="Glyco_hydro_beta-prop_sf"/>
</dbReference>
<evidence type="ECO:0000259" key="5">
    <source>
        <dbReference type="Pfam" id="PF00251"/>
    </source>
</evidence>
<reference evidence="9" key="1">
    <citation type="submission" date="2015-10" db="EMBL/GenBank/DDBJ databases">
        <title>Extensive mobilome-driven genome diversification in gut-associated Bacteroides vulgatus mpk.</title>
        <authorList>
            <person name="Beier S."/>
            <person name="Lange A."/>
            <person name="Huson D.H."/>
            <person name="Frick J.-S."/>
            <person name="Autenrieth I.B."/>
        </authorList>
    </citation>
    <scope>NUCLEOTIDE SEQUENCE [LARGE SCALE GENOMIC DNA]</scope>
    <source>
        <strain evidence="9">mpk</strain>
    </source>
</reference>
<dbReference type="PANTHER" id="PTHR42800:SF1">
    <property type="entry name" value="EXOINULINASE INUD (AFU_ORTHOLOGUE AFUA_5G00480)"/>
    <property type="match status" value="1"/>
</dbReference>
<dbReference type="Pfam" id="PF08244">
    <property type="entry name" value="Glyco_hydro_32C"/>
    <property type="match status" value="1"/>
</dbReference>
<feature type="domain" description="Glycosyl hydrolase family 32 C-terminal" evidence="6">
    <location>
        <begin position="478"/>
        <end position="654"/>
    </location>
</feature>
<evidence type="ECO:0000256" key="2">
    <source>
        <dbReference type="ARBA" id="ARBA00022801"/>
    </source>
</evidence>
<reference evidence="8 9" key="2">
    <citation type="journal article" date="2016" name="Genome Biol. Evol.">
        <title>Extensive mobilome-driven genome diversification in mouse gut-associated Bacteroides vulgatus mpk.</title>
        <authorList>
            <person name="Lange A."/>
            <person name="Beier S."/>
            <person name="Steimle A."/>
            <person name="Autenrieth I.B."/>
            <person name="Huson D.H."/>
            <person name="Frick J.S."/>
        </authorList>
    </citation>
    <scope>NUCLEOTIDE SEQUENCE [LARGE SCALE GENOMIC DNA]</scope>
    <source>
        <strain evidence="9">mpk</strain>
    </source>
</reference>
<dbReference type="InterPro" id="IPR013189">
    <property type="entry name" value="Glyco_hydro_32_C"/>
</dbReference>